<accession>A0A085U9K3</accession>
<evidence type="ECO:0000313" key="4">
    <source>
        <dbReference type="Proteomes" id="UP000255169"/>
    </source>
</evidence>
<keyword evidence="1" id="KW-0812">Transmembrane</keyword>
<dbReference type="EMBL" id="UHJG01000001">
    <property type="protein sequence ID" value="SUQ00475.1"/>
    <property type="molecule type" value="Genomic_DNA"/>
</dbReference>
<keyword evidence="1" id="KW-0472">Membrane</keyword>
<gene>
    <name evidence="2" type="ORF">CSF007_1690</name>
    <name evidence="3" type="ORF">NCTC10476_01768</name>
</gene>
<feature type="transmembrane region" description="Helical" evidence="1">
    <location>
        <begin position="157"/>
        <end position="173"/>
    </location>
</feature>
<keyword evidence="4" id="KW-1185">Reference proteome</keyword>
<dbReference type="PATRIC" id="fig|29486.44.peg.948"/>
<keyword evidence="1" id="KW-1133">Transmembrane helix</keyword>
<evidence type="ECO:0000313" key="3">
    <source>
        <dbReference type="EMBL" id="SUQ00475.1"/>
    </source>
</evidence>
<reference evidence="3 4" key="2">
    <citation type="submission" date="2018-06" db="EMBL/GenBank/DDBJ databases">
        <authorList>
            <consortium name="Pathogen Informatics"/>
            <person name="Doyle S."/>
        </authorList>
    </citation>
    <scope>NUCLEOTIDE SEQUENCE [LARGE SCALE GENOMIC DNA]</scope>
    <source>
        <strain evidence="3 4">NCTC10476</strain>
    </source>
</reference>
<dbReference type="Proteomes" id="UP000255169">
    <property type="component" value="Unassembled WGS sequence"/>
</dbReference>
<reference evidence="2" key="1">
    <citation type="journal article" date="2015" name="Genome Announc.">
        <title>Complete Genome Sequence of Yersinia ruckeri Strain CSF007-82, Etiologic Agent of Red Mouth Disease in Salmonid Fish.</title>
        <authorList>
            <person name="Nelson M.C."/>
            <person name="LaPatra S.E."/>
            <person name="Welch T.J."/>
            <person name="Graf J."/>
        </authorList>
    </citation>
    <scope>NUCLEOTIDE SEQUENCE</scope>
    <source>
        <strain evidence="2">CSF007-82</strain>
    </source>
</reference>
<feature type="transmembrane region" description="Helical" evidence="1">
    <location>
        <begin position="52"/>
        <end position="75"/>
    </location>
</feature>
<protein>
    <submittedName>
        <fullName evidence="2">Uncharacterized protein</fullName>
    </submittedName>
</protein>
<name>A0A085U9K3_YERRU</name>
<organism evidence="2">
    <name type="scientific">Yersinia ruckeri</name>
    <dbReference type="NCBI Taxonomy" id="29486"/>
    <lineage>
        <taxon>Bacteria</taxon>
        <taxon>Pseudomonadati</taxon>
        <taxon>Pseudomonadota</taxon>
        <taxon>Gammaproteobacteria</taxon>
        <taxon>Enterobacterales</taxon>
        <taxon>Yersiniaceae</taxon>
        <taxon>Yersinia</taxon>
    </lineage>
</organism>
<dbReference type="EMBL" id="LN681231">
    <property type="protein sequence ID" value="CEK26127.1"/>
    <property type="molecule type" value="Genomic_DNA"/>
</dbReference>
<proteinExistence type="predicted"/>
<evidence type="ECO:0000256" key="1">
    <source>
        <dbReference type="SAM" id="Phobius"/>
    </source>
</evidence>
<dbReference type="AlphaFoldDB" id="A0A085U9K3"/>
<sequence>MLKRYIDLCLKCICNESDIDMCLTPVEYRGTNFFPNIPRVSRWIVYWEKRKLTFLLGYYTLVIVWFLGAGVLYFLTKHVMYLCNKLCGRKFVDDTLEKKNVVVFLENNTAEYIKEATKKHTPLVWLIPPKYKKECERVFSEQDLYIDVESIVSLKDILFSFFVCVYVLYRYAVISKLQVYTMPDCLLTSLALEKLNVGTLTCTAHFDRWAVMVNEFCEKKSINYQFVQHGSIKGITAKSNQHYYVTNKLTAVRQLVVYDDIEASLILKNIVAPENKPVCIYYIKPRFTLSASLTGDILFIGHPLYENLHIAIYNSLSEENLEVYYKPHPKAQSSGKIIGVGWHFINDVKTFPSVKYVISYHSTLALMYEEIGVKVFIHENEAINSFDYVSFICKIRESLRHHDYH</sequence>
<evidence type="ECO:0000313" key="2">
    <source>
        <dbReference type="EMBL" id="CEK26127.1"/>
    </source>
</evidence>